<evidence type="ECO:0000313" key="3">
    <source>
        <dbReference type="Proteomes" id="UP000034004"/>
    </source>
</evidence>
<proteinExistence type="predicted"/>
<accession>A0A0G0AUG6</accession>
<protein>
    <recommendedName>
        <fullName evidence="4">Baseplate protein J-like domain-containing protein</fullName>
    </recommendedName>
</protein>
<feature type="transmembrane region" description="Helical" evidence="1">
    <location>
        <begin position="314"/>
        <end position="333"/>
    </location>
</feature>
<sequence>MKIPFFLNKKQKEFYLGIFLKEEQGIVMIFLKENDRLELVDREKFNYTNGWENLTNDVDEALYKLEKNLDLEIKKTIIFVYSHLVDEKMGDIKPVYLQKIKQLTKALDLKPMGYIECFEAISFYLQKEDKISLNAILIELDKTQIGIFSYKGGKIDIKKILSRTDDIIADLVEGFEEIKKKSMLPARIILYDSGSLDDTATKILSHRWSSDFFVQIPKVDILSEDEVINGLMNIFGEQIKNEASSYVKTTEDRSKDDKKENFGFMINEDVGEKEIYQNKNILPKTNWKNKIKDLTSKLLVILPRKNQVNFKINFSGKIFMMTGVLIILLGLFVNEYFFHQAQLTVYLPTQVLEKNINLDIGYRLASASANFSETINTTGKQEIGEKARGQVTVYNSNLSSAEILSKGTSIISPNNLKYFLESEVKVASATGDASSPQPSTIKVTVVATEIGEGYNLTAGTKFTIEGKSNNLLAKNDSALLGGSKKQVQTVSKKDQEDLKTSIVNKAKKEIPSIKVLPDEAIVSSLSATDFNKTIFSKEIGEESSKLTLQATVYTTQYLYSKKLFIDKILVSLKPEVKNDYRLEKENIAYTINKISKEDKSLKVDAKIKAKAVINISTDEIKKGILGKNQSKIKEILKSQYKIDGYNLNINEPLPFLNNYLPFFLKNIILKNSSL</sequence>
<evidence type="ECO:0008006" key="4">
    <source>
        <dbReference type="Google" id="ProtNLM"/>
    </source>
</evidence>
<organism evidence="2 3">
    <name type="scientific">Candidatus Roizmanbacteria bacterium GW2011_GWC2_34_23</name>
    <dbReference type="NCBI Taxonomy" id="1618484"/>
    <lineage>
        <taxon>Bacteria</taxon>
        <taxon>Candidatus Roizmaniibacteriota</taxon>
    </lineage>
</organism>
<gene>
    <name evidence="2" type="ORF">UR56_C0021G0004</name>
</gene>
<reference evidence="2 3" key="1">
    <citation type="journal article" date="2015" name="Nature">
        <title>rRNA introns, odd ribosomes, and small enigmatic genomes across a large radiation of phyla.</title>
        <authorList>
            <person name="Brown C.T."/>
            <person name="Hug L.A."/>
            <person name="Thomas B.C."/>
            <person name="Sharon I."/>
            <person name="Castelle C.J."/>
            <person name="Singh A."/>
            <person name="Wilkins M.J."/>
            <person name="Williams K.H."/>
            <person name="Banfield J.F."/>
        </authorList>
    </citation>
    <scope>NUCLEOTIDE SEQUENCE [LARGE SCALE GENOMIC DNA]</scope>
</reference>
<dbReference type="STRING" id="1618484.UR56_C0021G0004"/>
<dbReference type="EMBL" id="LBPR01000021">
    <property type="protein sequence ID" value="KKP60624.1"/>
    <property type="molecule type" value="Genomic_DNA"/>
</dbReference>
<evidence type="ECO:0000313" key="2">
    <source>
        <dbReference type="EMBL" id="KKP60624.1"/>
    </source>
</evidence>
<keyword evidence="1" id="KW-1133">Transmembrane helix</keyword>
<name>A0A0G0AUG6_9BACT</name>
<dbReference type="Proteomes" id="UP000034004">
    <property type="component" value="Unassembled WGS sequence"/>
</dbReference>
<keyword evidence="1" id="KW-0812">Transmembrane</keyword>
<keyword evidence="1" id="KW-0472">Membrane</keyword>
<comment type="caution">
    <text evidence="2">The sequence shown here is derived from an EMBL/GenBank/DDBJ whole genome shotgun (WGS) entry which is preliminary data.</text>
</comment>
<dbReference type="AlphaFoldDB" id="A0A0G0AUG6"/>
<evidence type="ECO:0000256" key="1">
    <source>
        <dbReference type="SAM" id="Phobius"/>
    </source>
</evidence>